<dbReference type="AlphaFoldDB" id="A0A6N7Q257"/>
<comment type="caution">
    <text evidence="2">The sequence shown here is derived from an EMBL/GenBank/DDBJ whole genome shotgun (WGS) entry which is preliminary data.</text>
</comment>
<gene>
    <name evidence="2" type="ORF">GF068_31135</name>
</gene>
<feature type="chain" id="PRO_5027115238" evidence="1">
    <location>
        <begin position="25"/>
        <end position="167"/>
    </location>
</feature>
<evidence type="ECO:0000313" key="3">
    <source>
        <dbReference type="Proteomes" id="UP000440224"/>
    </source>
</evidence>
<dbReference type="Proteomes" id="UP000440224">
    <property type="component" value="Unassembled WGS sequence"/>
</dbReference>
<dbReference type="EMBL" id="WJIE01000011">
    <property type="protein sequence ID" value="MRG96344.1"/>
    <property type="molecule type" value="Genomic_DNA"/>
</dbReference>
<accession>A0A6N7Q257</accession>
<feature type="signal peptide" evidence="1">
    <location>
        <begin position="1"/>
        <end position="24"/>
    </location>
</feature>
<sequence length="167" mass="18226">MSRRSRLERPGICLLLGLSLPACIADDYTPPGVEGPDCTSITELVPGQPQDLVDDTGRGRDFVTESPDFSECMAGERRGKELIFGVMPTKSGKLVATVQSDYAHHWLHTWDACPGSDADLLDCSFGSTTEDTDVNQVDEVQAGETYYVVVDGWMGETGTFQLTLELF</sequence>
<evidence type="ECO:0000256" key="1">
    <source>
        <dbReference type="SAM" id="SignalP"/>
    </source>
</evidence>
<dbReference type="RefSeq" id="WP_153823151.1">
    <property type="nucleotide sequence ID" value="NZ_WJIE01000011.1"/>
</dbReference>
<reference evidence="2 3" key="1">
    <citation type="submission" date="2019-10" db="EMBL/GenBank/DDBJ databases">
        <title>A soil myxobacterium in the family Polyangiaceae.</title>
        <authorList>
            <person name="Li Y."/>
            <person name="Wang J."/>
        </authorList>
    </citation>
    <scope>NUCLEOTIDE SEQUENCE [LARGE SCALE GENOMIC DNA]</scope>
    <source>
        <strain evidence="2 3">DSM 14734</strain>
    </source>
</reference>
<keyword evidence="3" id="KW-1185">Reference proteome</keyword>
<proteinExistence type="predicted"/>
<protein>
    <submittedName>
        <fullName evidence="2">Uncharacterized protein</fullName>
    </submittedName>
</protein>
<dbReference type="OrthoDB" id="9834943at2"/>
<evidence type="ECO:0000313" key="2">
    <source>
        <dbReference type="EMBL" id="MRG96344.1"/>
    </source>
</evidence>
<name>A0A6N7Q257_9BACT</name>
<keyword evidence="1" id="KW-0732">Signal</keyword>
<organism evidence="2 3">
    <name type="scientific">Polyangium spumosum</name>
    <dbReference type="NCBI Taxonomy" id="889282"/>
    <lineage>
        <taxon>Bacteria</taxon>
        <taxon>Pseudomonadati</taxon>
        <taxon>Myxococcota</taxon>
        <taxon>Polyangia</taxon>
        <taxon>Polyangiales</taxon>
        <taxon>Polyangiaceae</taxon>
        <taxon>Polyangium</taxon>
    </lineage>
</organism>